<dbReference type="GO" id="GO:0006457">
    <property type="term" value="P:protein folding"/>
    <property type="evidence" value="ECO:0007669"/>
    <property type="project" value="TreeGrafter"/>
</dbReference>
<name>A0AAW1QJJ4_9CHLO</name>
<feature type="domain" description="Activator of Hsp90 ATPase AHSA1-like N-terminal" evidence="2">
    <location>
        <begin position="29"/>
        <end position="164"/>
    </location>
</feature>
<dbReference type="GO" id="GO:0051087">
    <property type="term" value="F:protein-folding chaperone binding"/>
    <property type="evidence" value="ECO:0007669"/>
    <property type="project" value="InterPro"/>
</dbReference>
<dbReference type="InterPro" id="IPR036338">
    <property type="entry name" value="Aha1"/>
</dbReference>
<dbReference type="InterPro" id="IPR013538">
    <property type="entry name" value="ASHA1/2-like_C"/>
</dbReference>
<protein>
    <recommendedName>
        <fullName evidence="2">Activator of Hsp90 ATPase AHSA1-like N-terminal domain-containing protein</fullName>
    </recommendedName>
</protein>
<accession>A0AAW1QJJ4</accession>
<reference evidence="3 4" key="1">
    <citation type="journal article" date="2024" name="Nat. Commun.">
        <title>Phylogenomics reveals the evolutionary origins of lichenization in chlorophyte algae.</title>
        <authorList>
            <person name="Puginier C."/>
            <person name="Libourel C."/>
            <person name="Otte J."/>
            <person name="Skaloud P."/>
            <person name="Haon M."/>
            <person name="Grisel S."/>
            <person name="Petersen M."/>
            <person name="Berrin J.G."/>
            <person name="Delaux P.M."/>
            <person name="Dal Grande F."/>
            <person name="Keller J."/>
        </authorList>
    </citation>
    <scope>NUCLEOTIDE SEQUENCE [LARGE SCALE GENOMIC DNA]</scope>
    <source>
        <strain evidence="3 4">SAG 245.80</strain>
    </source>
</reference>
<gene>
    <name evidence="3" type="ORF">WJX81_007361</name>
</gene>
<comment type="similarity">
    <text evidence="1">Belongs to the AHA1 family.</text>
</comment>
<comment type="caution">
    <text evidence="3">The sequence shown here is derived from an EMBL/GenBank/DDBJ whole genome shotgun (WGS) entry which is preliminary data.</text>
</comment>
<dbReference type="PANTHER" id="PTHR13009:SF8">
    <property type="entry name" value="AHA1 DOMAIN-CONTAINING PROTEIN"/>
    <property type="match status" value="1"/>
</dbReference>
<dbReference type="GO" id="GO:0005829">
    <property type="term" value="C:cytosol"/>
    <property type="evidence" value="ECO:0007669"/>
    <property type="project" value="TreeGrafter"/>
</dbReference>
<dbReference type="PANTHER" id="PTHR13009">
    <property type="entry name" value="HEAT SHOCK PROTEIN 90 HSP90 CO-CHAPERONE AHA-1"/>
    <property type="match status" value="1"/>
</dbReference>
<dbReference type="Gene3D" id="3.30.530.20">
    <property type="match status" value="1"/>
</dbReference>
<evidence type="ECO:0000259" key="2">
    <source>
        <dbReference type="SMART" id="SM01000"/>
    </source>
</evidence>
<evidence type="ECO:0000313" key="4">
    <source>
        <dbReference type="Proteomes" id="UP001445335"/>
    </source>
</evidence>
<proteinExistence type="inferred from homology"/>
<sequence length="354" mass="38205">MAKVGEGDARWIVEDRADGTNVNAWHWEERDVLPWAKRRLQDLLGDLELLKSEGLDGVALRTSPTVEVSGEALTNNRKGKLIPSYELTVKGRWSGEARAGDGQAARGEGSWQIPYLADENADEDPELRVTAASDAALQRLRDAFLAHAKPAVFGAVRTFVKEMQAGGPAAKAQAAQAAKPADAAVRAAVAQAEAESRAQLEAAKKAAAKREAAEAAAGTASIELTERFVARPADLLTCFTEAHRVVAFTQAPAQVDPRVGGRFEILGGAVRATFTELSPQRIALDWHFSSWREGVVSKVVITLEEPTEGSTLLKLSHSGIPREDKFGGDAVETTRSGWRQQILYRVRAVFGYGL</sequence>
<dbReference type="InterPro" id="IPR015310">
    <property type="entry name" value="AHSA1-like_N"/>
</dbReference>
<dbReference type="EMBL" id="JALJOU010000100">
    <property type="protein sequence ID" value="KAK9821579.1"/>
    <property type="molecule type" value="Genomic_DNA"/>
</dbReference>
<dbReference type="CDD" id="cd08892">
    <property type="entry name" value="SRPBCC_Aha1"/>
    <property type="match status" value="1"/>
</dbReference>
<evidence type="ECO:0000256" key="1">
    <source>
        <dbReference type="ARBA" id="ARBA00006817"/>
    </source>
</evidence>
<dbReference type="Pfam" id="PF08327">
    <property type="entry name" value="AHSA1"/>
    <property type="match status" value="1"/>
</dbReference>
<dbReference type="SUPFAM" id="SSF103111">
    <property type="entry name" value="Activator of Hsp90 ATPase, Aha1"/>
    <property type="match status" value="1"/>
</dbReference>
<dbReference type="AlphaFoldDB" id="A0AAW1QJJ4"/>
<evidence type="ECO:0000313" key="3">
    <source>
        <dbReference type="EMBL" id="KAK9821579.1"/>
    </source>
</evidence>
<dbReference type="SMART" id="SM01000">
    <property type="entry name" value="Aha1_N"/>
    <property type="match status" value="1"/>
</dbReference>
<keyword evidence="4" id="KW-1185">Reference proteome</keyword>
<dbReference type="Proteomes" id="UP001445335">
    <property type="component" value="Unassembled WGS sequence"/>
</dbReference>
<dbReference type="SUPFAM" id="SSF55961">
    <property type="entry name" value="Bet v1-like"/>
    <property type="match status" value="1"/>
</dbReference>
<dbReference type="InterPro" id="IPR023393">
    <property type="entry name" value="START-like_dom_sf"/>
</dbReference>
<dbReference type="Pfam" id="PF09229">
    <property type="entry name" value="Aha1_N"/>
    <property type="match status" value="1"/>
</dbReference>
<organism evidence="3 4">
    <name type="scientific">Elliptochloris bilobata</name>
    <dbReference type="NCBI Taxonomy" id="381761"/>
    <lineage>
        <taxon>Eukaryota</taxon>
        <taxon>Viridiplantae</taxon>
        <taxon>Chlorophyta</taxon>
        <taxon>core chlorophytes</taxon>
        <taxon>Trebouxiophyceae</taxon>
        <taxon>Trebouxiophyceae incertae sedis</taxon>
        <taxon>Elliptochloris clade</taxon>
        <taxon>Elliptochloris</taxon>
    </lineage>
</organism>
<dbReference type="Gene3D" id="3.15.10.20">
    <property type="entry name" value="Activator of Hsp90 ATPase Aha1, N-terminal domain"/>
    <property type="match status" value="1"/>
</dbReference>
<dbReference type="GO" id="GO:0001671">
    <property type="term" value="F:ATPase activator activity"/>
    <property type="evidence" value="ECO:0007669"/>
    <property type="project" value="InterPro"/>
</dbReference>